<proteinExistence type="predicted"/>
<reference evidence="1 2" key="1">
    <citation type="submission" date="2019-02" db="EMBL/GenBank/DDBJ databases">
        <title>Deep-cultivation of Planctomycetes and their phenomic and genomic characterization uncovers novel biology.</title>
        <authorList>
            <person name="Wiegand S."/>
            <person name="Jogler M."/>
            <person name="Boedeker C."/>
            <person name="Pinto D."/>
            <person name="Vollmers J."/>
            <person name="Rivas-Marin E."/>
            <person name="Kohn T."/>
            <person name="Peeters S.H."/>
            <person name="Heuer A."/>
            <person name="Rast P."/>
            <person name="Oberbeckmann S."/>
            <person name="Bunk B."/>
            <person name="Jeske O."/>
            <person name="Meyerdierks A."/>
            <person name="Storesund J.E."/>
            <person name="Kallscheuer N."/>
            <person name="Luecker S."/>
            <person name="Lage O.M."/>
            <person name="Pohl T."/>
            <person name="Merkel B.J."/>
            <person name="Hornburger P."/>
            <person name="Mueller R.-W."/>
            <person name="Bruemmer F."/>
            <person name="Labrenz M."/>
            <person name="Spormann A.M."/>
            <person name="Op Den Camp H."/>
            <person name="Overmann J."/>
            <person name="Amann R."/>
            <person name="Jetten M.S.M."/>
            <person name="Mascher T."/>
            <person name="Medema M.H."/>
            <person name="Devos D.P."/>
            <person name="Kaster A.-K."/>
            <person name="Ovreas L."/>
            <person name="Rohde M."/>
            <person name="Galperin M.Y."/>
            <person name="Jogler C."/>
        </authorList>
    </citation>
    <scope>NUCLEOTIDE SEQUENCE [LARGE SCALE GENOMIC DNA]</scope>
    <source>
        <strain evidence="1 2">Pla52o</strain>
    </source>
</reference>
<accession>A0A5C6BZP2</accession>
<evidence type="ECO:0000313" key="1">
    <source>
        <dbReference type="EMBL" id="TWU17167.1"/>
    </source>
</evidence>
<dbReference type="Proteomes" id="UP000316304">
    <property type="component" value="Unassembled WGS sequence"/>
</dbReference>
<dbReference type="AlphaFoldDB" id="A0A5C6BZP2"/>
<organism evidence="1 2">
    <name type="scientific">Novipirellula galeiformis</name>
    <dbReference type="NCBI Taxonomy" id="2528004"/>
    <lineage>
        <taxon>Bacteria</taxon>
        <taxon>Pseudomonadati</taxon>
        <taxon>Planctomycetota</taxon>
        <taxon>Planctomycetia</taxon>
        <taxon>Pirellulales</taxon>
        <taxon>Pirellulaceae</taxon>
        <taxon>Novipirellula</taxon>
    </lineage>
</organism>
<sequence>MQRSGGGPFFGKINVNSRHPLILAVRRLKHMKSLPHEKAEMIRRFARNYRDADISYDRDGIEWLGVYVDSLREKATDLENEQRIFALGCFYGVCLEETIGGEWNFVDDNWRFVSGDSYGIDPFECVRSQLRTDRPVSVLAAFDALEKSTSMSDEP</sequence>
<evidence type="ECO:0000313" key="2">
    <source>
        <dbReference type="Proteomes" id="UP000316304"/>
    </source>
</evidence>
<name>A0A5C6BZP2_9BACT</name>
<dbReference type="EMBL" id="SJPT01000015">
    <property type="protein sequence ID" value="TWU17167.1"/>
    <property type="molecule type" value="Genomic_DNA"/>
</dbReference>
<evidence type="ECO:0008006" key="3">
    <source>
        <dbReference type="Google" id="ProtNLM"/>
    </source>
</evidence>
<gene>
    <name evidence="1" type="ORF">Pla52o_55060</name>
</gene>
<comment type="caution">
    <text evidence="1">The sequence shown here is derived from an EMBL/GenBank/DDBJ whole genome shotgun (WGS) entry which is preliminary data.</text>
</comment>
<protein>
    <recommendedName>
        <fullName evidence="3">DUF3806 domain-containing protein</fullName>
    </recommendedName>
</protein>
<keyword evidence="2" id="KW-1185">Reference proteome</keyword>